<reference evidence="2" key="2">
    <citation type="journal article" date="2016" name="Sci. Rep.">
        <title>Dictyocaulus viviparus genome, variome and transcriptome elucidate lungworm biology and support future intervention.</title>
        <authorList>
            <person name="McNulty S.N."/>
            <person name="Strube C."/>
            <person name="Rosa B.A."/>
            <person name="Martin J.C."/>
            <person name="Tyagi R."/>
            <person name="Choi Y.J."/>
            <person name="Wang Q."/>
            <person name="Hallsworth Pepin K."/>
            <person name="Zhang X."/>
            <person name="Ozersky P."/>
            <person name="Wilson R.K."/>
            <person name="Sternberg P.W."/>
            <person name="Gasser R.B."/>
            <person name="Mitreva M."/>
        </authorList>
    </citation>
    <scope>NUCLEOTIDE SEQUENCE [LARGE SCALE GENOMIC DNA]</scope>
    <source>
        <strain evidence="2">HannoverDv2000</strain>
    </source>
</reference>
<name>A0A0D8XI09_DICVI</name>
<accession>A0A0D8XI09</accession>
<evidence type="ECO:0000313" key="1">
    <source>
        <dbReference type="EMBL" id="KJH44285.1"/>
    </source>
</evidence>
<dbReference type="Proteomes" id="UP000053766">
    <property type="component" value="Unassembled WGS sequence"/>
</dbReference>
<proteinExistence type="predicted"/>
<organism evidence="1 2">
    <name type="scientific">Dictyocaulus viviparus</name>
    <name type="common">Bovine lungworm</name>
    <dbReference type="NCBI Taxonomy" id="29172"/>
    <lineage>
        <taxon>Eukaryota</taxon>
        <taxon>Metazoa</taxon>
        <taxon>Ecdysozoa</taxon>
        <taxon>Nematoda</taxon>
        <taxon>Chromadorea</taxon>
        <taxon>Rhabditida</taxon>
        <taxon>Rhabditina</taxon>
        <taxon>Rhabditomorpha</taxon>
        <taxon>Strongyloidea</taxon>
        <taxon>Metastrongylidae</taxon>
        <taxon>Dictyocaulus</taxon>
    </lineage>
</organism>
<evidence type="ECO:0000313" key="2">
    <source>
        <dbReference type="Proteomes" id="UP000053766"/>
    </source>
</evidence>
<keyword evidence="2" id="KW-1185">Reference proteome</keyword>
<gene>
    <name evidence="1" type="ORF">DICVIV_09682</name>
</gene>
<dbReference type="EMBL" id="KN716485">
    <property type="protein sequence ID" value="KJH44285.1"/>
    <property type="molecule type" value="Genomic_DNA"/>
</dbReference>
<reference evidence="1 2" key="1">
    <citation type="submission" date="2013-11" db="EMBL/GenBank/DDBJ databases">
        <title>Draft genome of the bovine lungworm Dictyocaulus viviparus.</title>
        <authorList>
            <person name="Mitreva M."/>
        </authorList>
    </citation>
    <scope>NUCLEOTIDE SEQUENCE [LARGE SCALE GENOMIC DNA]</scope>
    <source>
        <strain evidence="1 2">HannoverDv2000</strain>
    </source>
</reference>
<dbReference type="AlphaFoldDB" id="A0A0D8XI09"/>
<sequence>MDCERIQKCSFKSWLRSRDHQGIIVVLLNLYQISTGCSLGLDYFNASSPIPKE</sequence>
<protein>
    <submittedName>
        <fullName evidence="1">Uncharacterized protein</fullName>
    </submittedName>
</protein>